<evidence type="ECO:0000313" key="3">
    <source>
        <dbReference type="Proteomes" id="UP001161757"/>
    </source>
</evidence>
<dbReference type="Pfam" id="PF12937">
    <property type="entry name" value="F-box-like"/>
    <property type="match status" value="1"/>
</dbReference>
<evidence type="ECO:0000259" key="1">
    <source>
        <dbReference type="PROSITE" id="PS50181"/>
    </source>
</evidence>
<sequence>MDILSLPQEILSHILSYLHPESIVKFGLSCKDAHEFISPRNQILWRAAFIQIFDDPYDAWSAMPRRKRVRKGDRIEWDWLQELQKRLRALWIIRSRWRIAAEQARLSDHLDAILSIIDTAKFAPTACEIANGIVPAQDDRHLSLNLQILTDVDRYQDGLERLIHDSENPTMVDFTVPDDITARNPRILPLWRSMGRNWNGGIQASRPESACRLHVLYGITERERIKETNCGNARRRVYDTSRYRPDNDYGPLKRDGSGQVDWYVLEGVFTLIARNFEIAARGTLSMAQGLSFSIPHRSLPVRNAPADWARVTGTWLGISSYYNHGEVVRFNMFLNGQLDTGPNLVEEPERSEGLVKLELKLDDRMSADPQLRTSLPICTDLPPLFFSGMSRSYRPNQRPGRHVRGRVCLAPGGREVRWRYIINCDGKDQWLLEGVQPGGVRSGGIYGVWTQCDDSPNEGGTVGPFCYFPSDLCTSTSLVLAS</sequence>
<dbReference type="SUPFAM" id="SSF81383">
    <property type="entry name" value="F-box domain"/>
    <property type="match status" value="1"/>
</dbReference>
<evidence type="ECO:0000313" key="2">
    <source>
        <dbReference type="EMBL" id="KAJ8990194.1"/>
    </source>
</evidence>
<gene>
    <name evidence="2" type="ORF">HRR80_005682</name>
</gene>
<dbReference type="Gene3D" id="1.20.1280.50">
    <property type="match status" value="1"/>
</dbReference>
<name>A0AAN6ISW8_EXODE</name>
<dbReference type="PROSITE" id="PS50181">
    <property type="entry name" value="FBOX"/>
    <property type="match status" value="1"/>
</dbReference>
<accession>A0AAN6ISW8</accession>
<comment type="caution">
    <text evidence="2">The sequence shown here is derived from an EMBL/GenBank/DDBJ whole genome shotgun (WGS) entry which is preliminary data.</text>
</comment>
<proteinExistence type="predicted"/>
<feature type="domain" description="F-box" evidence="1">
    <location>
        <begin position="1"/>
        <end position="48"/>
    </location>
</feature>
<organism evidence="2 3">
    <name type="scientific">Exophiala dermatitidis</name>
    <name type="common">Black yeast-like fungus</name>
    <name type="synonym">Wangiella dermatitidis</name>
    <dbReference type="NCBI Taxonomy" id="5970"/>
    <lineage>
        <taxon>Eukaryota</taxon>
        <taxon>Fungi</taxon>
        <taxon>Dikarya</taxon>
        <taxon>Ascomycota</taxon>
        <taxon>Pezizomycotina</taxon>
        <taxon>Eurotiomycetes</taxon>
        <taxon>Chaetothyriomycetidae</taxon>
        <taxon>Chaetothyriales</taxon>
        <taxon>Herpotrichiellaceae</taxon>
        <taxon>Exophiala</taxon>
    </lineage>
</organism>
<dbReference type="InterPro" id="IPR036047">
    <property type="entry name" value="F-box-like_dom_sf"/>
</dbReference>
<dbReference type="Proteomes" id="UP001161757">
    <property type="component" value="Unassembled WGS sequence"/>
</dbReference>
<reference evidence="2" key="1">
    <citation type="submission" date="2023-01" db="EMBL/GenBank/DDBJ databases">
        <title>Exophiala dermititidis isolated from Cystic Fibrosis Patient.</title>
        <authorList>
            <person name="Kurbessoian T."/>
            <person name="Crocker A."/>
            <person name="Murante D."/>
            <person name="Hogan D.A."/>
            <person name="Stajich J.E."/>
        </authorList>
    </citation>
    <scope>NUCLEOTIDE SEQUENCE</scope>
    <source>
        <strain evidence="2">Ex8</strain>
    </source>
</reference>
<dbReference type="InterPro" id="IPR001810">
    <property type="entry name" value="F-box_dom"/>
</dbReference>
<protein>
    <recommendedName>
        <fullName evidence="1">F-box domain-containing protein</fullName>
    </recommendedName>
</protein>
<dbReference type="EMBL" id="JAJGCB010000011">
    <property type="protein sequence ID" value="KAJ8990194.1"/>
    <property type="molecule type" value="Genomic_DNA"/>
</dbReference>
<dbReference type="CDD" id="cd09917">
    <property type="entry name" value="F-box_SF"/>
    <property type="match status" value="1"/>
</dbReference>
<dbReference type="AlphaFoldDB" id="A0AAN6ISW8"/>